<protein>
    <submittedName>
        <fullName evidence="4">Uncharacterized protein</fullName>
    </submittedName>
</protein>
<dbReference type="RefSeq" id="WP_012754199.1">
    <property type="nucleotide sequence ID" value="NC_012811.1"/>
</dbReference>
<dbReference type="Proteomes" id="UP000009081">
    <property type="component" value="Plasmid megaplasmid"/>
</dbReference>
<dbReference type="KEGG" id="mea:Mex_2p0975"/>
<dbReference type="OrthoDB" id="8452518at2"/>
<dbReference type="HOGENOM" id="CLU_1155685_0_0_5"/>
<feature type="domain" description="DUF2786" evidence="2">
    <location>
        <begin position="7"/>
        <end position="46"/>
    </location>
</feature>
<evidence type="ECO:0000259" key="2">
    <source>
        <dbReference type="Pfam" id="PF10979"/>
    </source>
</evidence>
<dbReference type="EMBL" id="CP001511">
    <property type="protein sequence ID" value="ACS43769.1"/>
    <property type="molecule type" value="Genomic_DNA"/>
</dbReference>
<accession>C5B5N7</accession>
<feature type="region of interest" description="Disordered" evidence="1">
    <location>
        <begin position="217"/>
        <end position="238"/>
    </location>
</feature>
<dbReference type="Pfam" id="PF10979">
    <property type="entry name" value="DUF2786"/>
    <property type="match status" value="1"/>
</dbReference>
<dbReference type="InterPro" id="IPR055592">
    <property type="entry name" value="DUF7168"/>
</dbReference>
<evidence type="ECO:0000313" key="4">
    <source>
        <dbReference type="EMBL" id="ACS43769.1"/>
    </source>
</evidence>
<feature type="domain" description="DUF7168" evidence="3">
    <location>
        <begin position="72"/>
        <end position="191"/>
    </location>
</feature>
<sequence>MADKRSKILDRIRLLRNMTVDRGCTEAEAVEAAAKVARLLAENDLTLDEVEIRSTPFSREDASLEADIGERIWAVAEAIAYLADCRCWSSATGVVPVRISFFGLAHESEIAAYLLAICSRAMRDDLSRAAREWALYRPNVQRRRRGAFLDGMADSLSRRIRALKPPRPPGQGLVVLKDGLIDAELENLGMKFRDLRVRRPNVLDDSYVEGVAAGEQVPLDPGLRPPERTAGLVASGGR</sequence>
<name>C5B5N7_METEA</name>
<proteinExistence type="predicted"/>
<gene>
    <name evidence="4" type="ordered locus">MexAM1_META2p0975</name>
</gene>
<evidence type="ECO:0000256" key="1">
    <source>
        <dbReference type="SAM" id="MobiDB-lite"/>
    </source>
</evidence>
<keyword evidence="4" id="KW-0614">Plasmid</keyword>
<evidence type="ECO:0000313" key="5">
    <source>
        <dbReference type="Proteomes" id="UP000009081"/>
    </source>
</evidence>
<dbReference type="Pfam" id="PF23771">
    <property type="entry name" value="DUF7168"/>
    <property type="match status" value="1"/>
</dbReference>
<evidence type="ECO:0000259" key="3">
    <source>
        <dbReference type="Pfam" id="PF23771"/>
    </source>
</evidence>
<organism evidence="4 5">
    <name type="scientific">Methylorubrum extorquens (strain ATCC 14718 / DSM 1338 / JCM 2805 / NCIMB 9133 / AM1)</name>
    <name type="common">Methylobacterium extorquens</name>
    <dbReference type="NCBI Taxonomy" id="272630"/>
    <lineage>
        <taxon>Bacteria</taxon>
        <taxon>Pseudomonadati</taxon>
        <taxon>Pseudomonadota</taxon>
        <taxon>Alphaproteobacteria</taxon>
        <taxon>Hyphomicrobiales</taxon>
        <taxon>Methylobacteriaceae</taxon>
        <taxon>Methylorubrum</taxon>
    </lineage>
</organism>
<dbReference type="AlphaFoldDB" id="C5B5N7"/>
<geneLocation type="plasmid" evidence="4 5">
    <name>megaplasmid</name>
</geneLocation>
<reference evidence="4 5" key="1">
    <citation type="journal article" date="2009" name="PLoS ONE">
        <title>Methylobacterium genome sequences: a reference blueprint to investigate microbial metabolism of C1 compounds from natural and industrial sources.</title>
        <authorList>
            <person name="Vuilleumier S."/>
            <person name="Chistoserdova L."/>
            <person name="Lee M.-C."/>
            <person name="Bringel F."/>
            <person name="Lajus A."/>
            <person name="Zhou Y."/>
            <person name="Gourion B."/>
            <person name="Barbe V."/>
            <person name="Chang J."/>
            <person name="Cruveiller S."/>
            <person name="Dossat C."/>
            <person name="Gillett W."/>
            <person name="Gruffaz C."/>
            <person name="Haugen E."/>
            <person name="Hourcade E."/>
            <person name="Levy R."/>
            <person name="Mangenot S."/>
            <person name="Muller E."/>
            <person name="Nadalig T."/>
            <person name="Pagni M."/>
            <person name="Penny C."/>
            <person name="Peyraud R."/>
            <person name="Robinson D.G."/>
            <person name="Roche D."/>
            <person name="Rouy Z."/>
            <person name="Saenampechek C."/>
            <person name="Salvignol G."/>
            <person name="Vallenet D."/>
            <person name="Wu Z."/>
            <person name="Marx C.J."/>
            <person name="Vorholt J.A."/>
            <person name="Olson M.V."/>
            <person name="Kaul R."/>
            <person name="Weissenbach J."/>
            <person name="Medigue C."/>
            <person name="Lidstrom M.E."/>
        </authorList>
    </citation>
    <scope>NUCLEOTIDE SEQUENCE [LARGE SCALE GENOMIC DNA]</scope>
    <source>
        <strain evidence="5">ATCC 14718 / DSM 1338 / JCM 2805 / NCIMB 9133 / AM1</strain>
    </source>
</reference>
<dbReference type="InterPro" id="IPR024498">
    <property type="entry name" value="DUF2786"/>
</dbReference>
<keyword evidence="5" id="KW-1185">Reference proteome</keyword>